<dbReference type="AlphaFoldDB" id="A0A8B8DWF9"/>
<dbReference type="RefSeq" id="XP_022331844.1">
    <property type="nucleotide sequence ID" value="XM_022476136.1"/>
</dbReference>
<evidence type="ECO:0000256" key="1">
    <source>
        <dbReference type="SAM" id="MobiDB-lite"/>
    </source>
</evidence>
<dbReference type="KEGG" id="cvn:111129674"/>
<proteinExistence type="predicted"/>
<evidence type="ECO:0000313" key="3">
    <source>
        <dbReference type="RefSeq" id="XP_022331844.1"/>
    </source>
</evidence>
<feature type="compositionally biased region" description="Basic and acidic residues" evidence="1">
    <location>
        <begin position="182"/>
        <end position="195"/>
    </location>
</feature>
<feature type="compositionally biased region" description="Basic and acidic residues" evidence="1">
    <location>
        <begin position="202"/>
        <end position="212"/>
    </location>
</feature>
<organism evidence="2 3">
    <name type="scientific">Crassostrea virginica</name>
    <name type="common">Eastern oyster</name>
    <dbReference type="NCBI Taxonomy" id="6565"/>
    <lineage>
        <taxon>Eukaryota</taxon>
        <taxon>Metazoa</taxon>
        <taxon>Spiralia</taxon>
        <taxon>Lophotrochozoa</taxon>
        <taxon>Mollusca</taxon>
        <taxon>Bivalvia</taxon>
        <taxon>Autobranchia</taxon>
        <taxon>Pteriomorphia</taxon>
        <taxon>Ostreida</taxon>
        <taxon>Ostreoidea</taxon>
        <taxon>Ostreidae</taxon>
        <taxon>Crassostrea</taxon>
    </lineage>
</organism>
<feature type="region of interest" description="Disordered" evidence="1">
    <location>
        <begin position="182"/>
        <end position="212"/>
    </location>
</feature>
<dbReference type="GeneID" id="111129674"/>
<name>A0A8B8DWF9_CRAVI</name>
<keyword evidence="2" id="KW-1185">Reference proteome</keyword>
<evidence type="ECO:0000313" key="2">
    <source>
        <dbReference type="Proteomes" id="UP000694844"/>
    </source>
</evidence>
<protein>
    <submittedName>
        <fullName evidence="3">Uncharacterized protein LOC111129674</fullName>
    </submittedName>
</protein>
<gene>
    <name evidence="3" type="primary">LOC111129674</name>
</gene>
<reference evidence="3" key="1">
    <citation type="submission" date="2025-08" db="UniProtKB">
        <authorList>
            <consortium name="RefSeq"/>
        </authorList>
    </citation>
    <scope>IDENTIFICATION</scope>
    <source>
        <tissue evidence="3">Whole sample</tissue>
    </source>
</reference>
<sequence>MTSRAPTGWSTSRRAMHYKAVVPERDDGLFFKLHKRVKKSLLPKGSRDDEENARIARRILTRQRRLHEKQRQSRWNNAESSDLDFVSYKPNYDSSVSTAAATTNHLLHKRQIYLPPVGRTTCITSDTNYSSDDINRIVLRLTMCDFARIPESKGYAKITPQTKQRGKLYTHREVSSIVDRLADFDQEKHPPESRGDSSAVRRIKDWKKQAMT</sequence>
<accession>A0A8B8DWF9</accession>
<dbReference type="OrthoDB" id="10326100at2759"/>
<dbReference type="Proteomes" id="UP000694844">
    <property type="component" value="Chromosome 4"/>
</dbReference>